<evidence type="ECO:0000256" key="2">
    <source>
        <dbReference type="ARBA" id="ARBA00008335"/>
    </source>
</evidence>
<comment type="subcellular location">
    <subcellularLocation>
        <location evidence="1">Endomembrane system</location>
        <topology evidence="1">Multi-pass membrane protein</topology>
    </subcellularLocation>
</comment>
<keyword evidence="4 7" id="KW-0812">Transmembrane</keyword>
<evidence type="ECO:0000313" key="10">
    <source>
        <dbReference type="Proteomes" id="UP000647587"/>
    </source>
</evidence>
<gene>
    <name evidence="9" type="ORF">GCM10008955_20570</name>
</gene>
<feature type="transmembrane region" description="Helical" evidence="7">
    <location>
        <begin position="135"/>
        <end position="155"/>
    </location>
</feature>
<feature type="transmembrane region" description="Helical" evidence="7">
    <location>
        <begin position="200"/>
        <end position="219"/>
    </location>
</feature>
<evidence type="ECO:0000256" key="5">
    <source>
        <dbReference type="ARBA" id="ARBA00022989"/>
    </source>
</evidence>
<evidence type="ECO:0000256" key="3">
    <source>
        <dbReference type="ARBA" id="ARBA00022448"/>
    </source>
</evidence>
<dbReference type="EMBL" id="BMPP01000007">
    <property type="protein sequence ID" value="GGK26674.1"/>
    <property type="molecule type" value="Genomic_DNA"/>
</dbReference>
<accession>A0ABQ2EXA4</accession>
<dbReference type="InterPro" id="IPR020846">
    <property type="entry name" value="MFS_dom"/>
</dbReference>
<evidence type="ECO:0000256" key="1">
    <source>
        <dbReference type="ARBA" id="ARBA00004127"/>
    </source>
</evidence>
<keyword evidence="10" id="KW-1185">Reference proteome</keyword>
<dbReference type="PANTHER" id="PTHR23514:SF3">
    <property type="entry name" value="BYPASS OF STOP CODON PROTEIN 6"/>
    <property type="match status" value="1"/>
</dbReference>
<comment type="similarity">
    <text evidence="2">Belongs to the major facilitator superfamily.</text>
</comment>
<evidence type="ECO:0000259" key="8">
    <source>
        <dbReference type="PROSITE" id="PS50850"/>
    </source>
</evidence>
<evidence type="ECO:0000256" key="6">
    <source>
        <dbReference type="ARBA" id="ARBA00023136"/>
    </source>
</evidence>
<feature type="transmembrane region" description="Helical" evidence="7">
    <location>
        <begin position="239"/>
        <end position="257"/>
    </location>
</feature>
<feature type="transmembrane region" description="Helical" evidence="7">
    <location>
        <begin position="102"/>
        <end position="123"/>
    </location>
</feature>
<dbReference type="PANTHER" id="PTHR23514">
    <property type="entry name" value="BYPASS OF STOP CODON PROTEIN 6"/>
    <property type="match status" value="1"/>
</dbReference>
<keyword evidence="6 7" id="KW-0472">Membrane</keyword>
<keyword evidence="5 7" id="KW-1133">Transmembrane helix</keyword>
<proteinExistence type="inferred from homology"/>
<feature type="transmembrane region" description="Helical" evidence="7">
    <location>
        <begin position="324"/>
        <end position="343"/>
    </location>
</feature>
<evidence type="ECO:0000256" key="4">
    <source>
        <dbReference type="ARBA" id="ARBA00022692"/>
    </source>
</evidence>
<feature type="transmembrane region" description="Helical" evidence="7">
    <location>
        <begin position="269"/>
        <end position="289"/>
    </location>
</feature>
<dbReference type="Proteomes" id="UP000647587">
    <property type="component" value="Unassembled WGS sequence"/>
</dbReference>
<name>A0ABQ2EXA4_9DEIO</name>
<feature type="transmembrane region" description="Helical" evidence="7">
    <location>
        <begin position="295"/>
        <end position="312"/>
    </location>
</feature>
<feature type="transmembrane region" description="Helical" evidence="7">
    <location>
        <begin position="12"/>
        <end position="31"/>
    </location>
</feature>
<dbReference type="Gene3D" id="1.20.1250.20">
    <property type="entry name" value="MFS general substrate transporter like domains"/>
    <property type="match status" value="1"/>
</dbReference>
<dbReference type="InterPro" id="IPR051788">
    <property type="entry name" value="MFS_Transporter"/>
</dbReference>
<dbReference type="InterPro" id="IPR036259">
    <property type="entry name" value="MFS_trans_sf"/>
</dbReference>
<dbReference type="SUPFAM" id="SSF103473">
    <property type="entry name" value="MFS general substrate transporter"/>
    <property type="match status" value="1"/>
</dbReference>
<comment type="caution">
    <text evidence="9">The sequence shown here is derived from an EMBL/GenBank/DDBJ whole genome shotgun (WGS) entry which is preliminary data.</text>
</comment>
<organism evidence="9 10">
    <name type="scientific">Deinococcus malanensis</name>
    <dbReference type="NCBI Taxonomy" id="1706855"/>
    <lineage>
        <taxon>Bacteria</taxon>
        <taxon>Thermotogati</taxon>
        <taxon>Deinococcota</taxon>
        <taxon>Deinococci</taxon>
        <taxon>Deinococcales</taxon>
        <taxon>Deinococcaceae</taxon>
        <taxon>Deinococcus</taxon>
    </lineage>
</organism>
<feature type="transmembrane region" description="Helical" evidence="7">
    <location>
        <begin position="161"/>
        <end position="180"/>
    </location>
</feature>
<evidence type="ECO:0000313" key="9">
    <source>
        <dbReference type="EMBL" id="GGK26674.1"/>
    </source>
</evidence>
<feature type="transmembrane region" description="Helical" evidence="7">
    <location>
        <begin position="51"/>
        <end position="71"/>
    </location>
</feature>
<feature type="transmembrane region" description="Helical" evidence="7">
    <location>
        <begin position="78"/>
        <end position="96"/>
    </location>
</feature>
<dbReference type="Pfam" id="PF07690">
    <property type="entry name" value="MFS_1"/>
    <property type="match status" value="1"/>
</dbReference>
<sequence length="376" mass="37488">MTELSTPPRLLPMLAVGVAAFFTLGLIQAMYGPAFPLFQARFGVDTGAVGLIASVHFLGSALAPFLVGLALRRVSVRRAVVVSLLILAAGVSGVGLAPSWPLAVTAALVGGLGLGGVSACLNAAYAARGTRPVNLVNAVFGVGSMVSPLLVVSLGQAGLEGPFLAVALTAVLTLAVARVWGVPDIASAGGTAGSQDAVTAVAPGLMLVFALMLAVYVGLEAGYGAWTVRYLDSRGLPGAALVLSGFWGGITLGRVLTGMFGPRVHPASLVIGSAALVTACAVAAVVPLFAPGASILAGLALGPVFGSMLAWASQLMPARQVPFLLTAGSAGGVLLPFLMGQGVAGFGHLAVPVTLAMLGTVLFLLSVFTLRRTGAA</sequence>
<evidence type="ECO:0000256" key="7">
    <source>
        <dbReference type="SAM" id="Phobius"/>
    </source>
</evidence>
<dbReference type="InterPro" id="IPR011701">
    <property type="entry name" value="MFS"/>
</dbReference>
<feature type="domain" description="Major facilitator superfamily (MFS) profile" evidence="8">
    <location>
        <begin position="13"/>
        <end position="374"/>
    </location>
</feature>
<protein>
    <recommendedName>
        <fullName evidence="8">Major facilitator superfamily (MFS) profile domain-containing protein</fullName>
    </recommendedName>
</protein>
<reference evidence="10" key="1">
    <citation type="journal article" date="2019" name="Int. J. Syst. Evol. Microbiol.">
        <title>The Global Catalogue of Microorganisms (GCM) 10K type strain sequencing project: providing services to taxonomists for standard genome sequencing and annotation.</title>
        <authorList>
            <consortium name="The Broad Institute Genomics Platform"/>
            <consortium name="The Broad Institute Genome Sequencing Center for Infectious Disease"/>
            <person name="Wu L."/>
            <person name="Ma J."/>
        </authorList>
    </citation>
    <scope>NUCLEOTIDE SEQUENCE [LARGE SCALE GENOMIC DNA]</scope>
    <source>
        <strain evidence="10">JCM 30331</strain>
    </source>
</reference>
<dbReference type="PROSITE" id="PS50850">
    <property type="entry name" value="MFS"/>
    <property type="match status" value="1"/>
</dbReference>
<feature type="transmembrane region" description="Helical" evidence="7">
    <location>
        <begin position="349"/>
        <end position="370"/>
    </location>
</feature>
<dbReference type="RefSeq" id="WP_189007776.1">
    <property type="nucleotide sequence ID" value="NZ_BMPP01000007.1"/>
</dbReference>
<keyword evidence="3" id="KW-0813">Transport</keyword>